<evidence type="ECO:0000313" key="2">
    <source>
        <dbReference type="Proteomes" id="UP001486565"/>
    </source>
</evidence>
<dbReference type="Proteomes" id="UP001486565">
    <property type="component" value="Chromosome"/>
</dbReference>
<gene>
    <name evidence="1" type="ORF">QBE51_05930</name>
</gene>
<dbReference type="RefSeq" id="WP_341878024.1">
    <property type="nucleotide sequence ID" value="NZ_CP121687.1"/>
</dbReference>
<dbReference type="SUPFAM" id="SSF52540">
    <property type="entry name" value="P-loop containing nucleoside triphosphate hydrolases"/>
    <property type="match status" value="1"/>
</dbReference>
<accession>A0ABZ2Y767</accession>
<sequence>MDQKGFIKHVFPGGNTTKGFVSFYDNILFQEDAKKIIILKGGPGVGKSSFMKKISERFCNLGYNLEHHHCSSDNNALDGIVITDLKIAILDGTAPHVVDPINPGAIDEILNLGEYWNEEGIRKNKDRIMSIHKEVGRLFKKAYNYLAAGAAIYEAWANTERLALNQSKLNLKSWELLESIFEKYPVKNQIGKDRHLFGTAITPNGLTEYLHTIIGTSKNVYIIKDSPGASAKQLMNRIHNEAVIKGFYVECYHSPIDVDKIEDILIPELDCAITVSNDYHKAKVLPTNVVDLTTCLEESIYRPLQAEIDRDKKLFDDLLQRAIASIQKAKKAHDELESYYIPSMDFEKINDVLENTVKKIMTFVE</sequence>
<dbReference type="Gene3D" id="3.40.50.300">
    <property type="entry name" value="P-loop containing nucleotide triphosphate hydrolases"/>
    <property type="match status" value="1"/>
</dbReference>
<organism evidence="1 2">
    <name type="scientific">Defluviitalea saccharophila</name>
    <dbReference type="NCBI Taxonomy" id="879970"/>
    <lineage>
        <taxon>Bacteria</taxon>
        <taxon>Bacillati</taxon>
        <taxon>Bacillota</taxon>
        <taxon>Clostridia</taxon>
        <taxon>Lachnospirales</taxon>
        <taxon>Defluviitaleaceae</taxon>
        <taxon>Defluviitalea</taxon>
    </lineage>
</organism>
<proteinExistence type="predicted"/>
<name>A0ABZ2Y767_9FIRM</name>
<dbReference type="EMBL" id="CP121687">
    <property type="protein sequence ID" value="WZL71060.1"/>
    <property type="molecule type" value="Genomic_DNA"/>
</dbReference>
<keyword evidence="2" id="KW-1185">Reference proteome</keyword>
<protein>
    <submittedName>
        <fullName evidence="1">PRK06851 family protein</fullName>
    </submittedName>
</protein>
<reference evidence="1 2" key="1">
    <citation type="submission" date="2023-03" db="EMBL/GenBank/DDBJ databases">
        <title>Novel Species.</title>
        <authorList>
            <person name="Ma S."/>
        </authorList>
    </citation>
    <scope>NUCLEOTIDE SEQUENCE [LARGE SCALE GENOMIC DNA]</scope>
    <source>
        <strain evidence="1 2">LIND6LT2</strain>
    </source>
</reference>
<evidence type="ECO:0000313" key="1">
    <source>
        <dbReference type="EMBL" id="WZL71060.1"/>
    </source>
</evidence>
<dbReference type="InterPro" id="IPR027417">
    <property type="entry name" value="P-loop_NTPase"/>
</dbReference>